<reference evidence="5 6" key="1">
    <citation type="submission" date="2024-06" db="EMBL/GenBank/DDBJ databases">
        <title>The draft genome of Grus japonensis, version 3.</title>
        <authorList>
            <person name="Nabeshima K."/>
            <person name="Suzuki S."/>
            <person name="Onuma M."/>
        </authorList>
    </citation>
    <scope>NUCLEOTIDE SEQUENCE [LARGE SCALE GENOMIC DNA]</scope>
    <source>
        <strain evidence="5 6">451A</strain>
    </source>
</reference>
<evidence type="ECO:0000313" key="6">
    <source>
        <dbReference type="Proteomes" id="UP001623348"/>
    </source>
</evidence>
<feature type="region of interest" description="Disordered" evidence="3">
    <location>
        <begin position="108"/>
        <end position="127"/>
    </location>
</feature>
<dbReference type="SUPFAM" id="SSF56672">
    <property type="entry name" value="DNA/RNA polymerases"/>
    <property type="match status" value="1"/>
</dbReference>
<dbReference type="InterPro" id="IPR051320">
    <property type="entry name" value="Viral_Replic_Matur_Polypro"/>
</dbReference>
<evidence type="ECO:0000256" key="2">
    <source>
        <dbReference type="ARBA" id="ARBA00012180"/>
    </source>
</evidence>
<dbReference type="EC" id="3.1.26.4" evidence="2"/>
<dbReference type="PANTHER" id="PTHR33064:SF29">
    <property type="entry name" value="PEPTIDASE A2 DOMAIN-CONTAINING PROTEIN-RELATED"/>
    <property type="match status" value="1"/>
</dbReference>
<dbReference type="InterPro" id="IPR043128">
    <property type="entry name" value="Rev_trsase/Diguanyl_cyclase"/>
</dbReference>
<evidence type="ECO:0000256" key="3">
    <source>
        <dbReference type="SAM" id="MobiDB-lite"/>
    </source>
</evidence>
<dbReference type="Gene3D" id="3.30.70.270">
    <property type="match status" value="2"/>
</dbReference>
<name>A0ABC9W1E3_GRUJA</name>
<dbReference type="Gene3D" id="3.10.10.10">
    <property type="entry name" value="HIV Type 1 Reverse Transcriptase, subunit A, domain 1"/>
    <property type="match status" value="1"/>
</dbReference>
<gene>
    <name evidence="5" type="ORF">GRJ2_000409300</name>
</gene>
<evidence type="ECO:0000256" key="1">
    <source>
        <dbReference type="ARBA" id="ARBA00010879"/>
    </source>
</evidence>
<dbReference type="Pfam" id="PF00078">
    <property type="entry name" value="RVT_1"/>
    <property type="match status" value="1"/>
</dbReference>
<dbReference type="InterPro" id="IPR043502">
    <property type="entry name" value="DNA/RNA_pol_sf"/>
</dbReference>
<sequence length="416" mass="47081">MLADHKLVRNLNHLHICWKGNIPGHKQPRRFLECIDDNFLTQVKEEPMKGDPLLNLIPTNKEKLVGVSLGCTNCEMVEFRILREGRKATSRITALAFMKVNSGLFRGSAWRNPRGEGPGEKSGPGQLADFQRLPSANSRMVHPNEQDIKQTWQEACMDEQAAPDKIQPLKEYMQEMQEESGDPRRLKRQCLSMLVAGAGLRSQPVCLVPAAGDKCLYLHQTGCAWDVRSLANLKLDQPASRGALDLGWIIGTQFAFTWRGVQYTWNRLPQGWKHSPTICHGLIQTALEKGEAPEYVQYIDAIIVWDNTAEVVYENGKKIGQIILKAGFAIKQSKVKGPAQEIQFLGIKWQDGHRQIPMDVINKITAVSPLTSKKETQTSLDIVGFWRLHFPNYSLILSPLYQVTWKKNDFKWGSEQ</sequence>
<protein>
    <recommendedName>
        <fullName evidence="2">ribonuclease H</fullName>
        <ecNumber evidence="2">3.1.26.4</ecNumber>
    </recommendedName>
</protein>
<dbReference type="EMBL" id="BAAFJT010000001">
    <property type="protein sequence ID" value="GAB0179440.1"/>
    <property type="molecule type" value="Genomic_DNA"/>
</dbReference>
<dbReference type="Proteomes" id="UP001623348">
    <property type="component" value="Unassembled WGS sequence"/>
</dbReference>
<dbReference type="InterPro" id="IPR000477">
    <property type="entry name" value="RT_dom"/>
</dbReference>
<dbReference type="GO" id="GO:0004523">
    <property type="term" value="F:RNA-DNA hybrid ribonuclease activity"/>
    <property type="evidence" value="ECO:0007669"/>
    <property type="project" value="UniProtKB-EC"/>
</dbReference>
<proteinExistence type="inferred from homology"/>
<dbReference type="AlphaFoldDB" id="A0ABC9W1E3"/>
<organism evidence="5 6">
    <name type="scientific">Grus japonensis</name>
    <name type="common">Japanese crane</name>
    <name type="synonym">Red-crowned crane</name>
    <dbReference type="NCBI Taxonomy" id="30415"/>
    <lineage>
        <taxon>Eukaryota</taxon>
        <taxon>Metazoa</taxon>
        <taxon>Chordata</taxon>
        <taxon>Craniata</taxon>
        <taxon>Vertebrata</taxon>
        <taxon>Euteleostomi</taxon>
        <taxon>Archelosauria</taxon>
        <taxon>Archosauria</taxon>
        <taxon>Dinosauria</taxon>
        <taxon>Saurischia</taxon>
        <taxon>Theropoda</taxon>
        <taxon>Coelurosauria</taxon>
        <taxon>Aves</taxon>
        <taxon>Neognathae</taxon>
        <taxon>Neoaves</taxon>
        <taxon>Gruiformes</taxon>
        <taxon>Gruidae</taxon>
        <taxon>Grus</taxon>
    </lineage>
</organism>
<accession>A0ABC9W1E3</accession>
<dbReference type="PANTHER" id="PTHR33064">
    <property type="entry name" value="POL PROTEIN"/>
    <property type="match status" value="1"/>
</dbReference>
<keyword evidence="6" id="KW-1185">Reference proteome</keyword>
<comment type="similarity">
    <text evidence="1">Belongs to the beta type-B retroviral polymerase family. HERV class-II K(HML-2) pol subfamily.</text>
</comment>
<evidence type="ECO:0000259" key="4">
    <source>
        <dbReference type="Pfam" id="PF00078"/>
    </source>
</evidence>
<evidence type="ECO:0000313" key="5">
    <source>
        <dbReference type="EMBL" id="GAB0179440.1"/>
    </source>
</evidence>
<feature type="domain" description="Reverse transcriptase" evidence="4">
    <location>
        <begin position="226"/>
        <end position="348"/>
    </location>
</feature>
<comment type="caution">
    <text evidence="5">The sequence shown here is derived from an EMBL/GenBank/DDBJ whole genome shotgun (WGS) entry which is preliminary data.</text>
</comment>